<evidence type="ECO:0000313" key="2">
    <source>
        <dbReference type="EMBL" id="VCW49321.1"/>
    </source>
</evidence>
<feature type="non-terminal residue" evidence="2">
    <location>
        <position position="1"/>
    </location>
</feature>
<proteinExistence type="predicted"/>
<reference evidence="2 3" key="1">
    <citation type="submission" date="2018-10" db="EMBL/GenBank/DDBJ databases">
        <authorList>
            <person name="Ekblom R."/>
            <person name="Jareborg N."/>
        </authorList>
    </citation>
    <scope>NUCLEOTIDE SEQUENCE [LARGE SCALE GENOMIC DNA]</scope>
    <source>
        <tissue evidence="2">Muscle</tissue>
    </source>
</reference>
<feature type="compositionally biased region" description="Polar residues" evidence="1">
    <location>
        <begin position="20"/>
        <end position="30"/>
    </location>
</feature>
<feature type="region of interest" description="Disordered" evidence="1">
    <location>
        <begin position="1"/>
        <end position="47"/>
    </location>
</feature>
<keyword evidence="3" id="KW-1185">Reference proteome</keyword>
<gene>
    <name evidence="2" type="ORF">BN2614_LOCUS2</name>
</gene>
<protein>
    <submittedName>
        <fullName evidence="2">Uncharacterized protein</fullName>
    </submittedName>
</protein>
<evidence type="ECO:0000313" key="3">
    <source>
        <dbReference type="Proteomes" id="UP000269945"/>
    </source>
</evidence>
<sequence length="118" mass="12618">PSLNQSCPLRTPPKAIYTQPPHSSRHSTAISLPGTPGPEDPLSQGPAARLCARPGQAPSKCQYERCGNPRGTVNTGQSSPAVPCLLSTLLHRRPHNCTQEPTCSFWERVSRVALLAGL</sequence>
<name>A0A9X9PSZ4_GULGU</name>
<evidence type="ECO:0000256" key="1">
    <source>
        <dbReference type="SAM" id="MobiDB-lite"/>
    </source>
</evidence>
<accession>A0A9X9PSZ4</accession>
<dbReference type="EMBL" id="CYRY02000294">
    <property type="protein sequence ID" value="VCW49321.1"/>
    <property type="molecule type" value="Genomic_DNA"/>
</dbReference>
<comment type="caution">
    <text evidence="2">The sequence shown here is derived from an EMBL/GenBank/DDBJ whole genome shotgun (WGS) entry which is preliminary data.</text>
</comment>
<dbReference type="AlphaFoldDB" id="A0A9X9PSZ4"/>
<dbReference type="Proteomes" id="UP000269945">
    <property type="component" value="Unassembled WGS sequence"/>
</dbReference>
<organism evidence="2 3">
    <name type="scientific">Gulo gulo</name>
    <name type="common">Wolverine</name>
    <name type="synonym">Gluton</name>
    <dbReference type="NCBI Taxonomy" id="48420"/>
    <lineage>
        <taxon>Eukaryota</taxon>
        <taxon>Metazoa</taxon>
        <taxon>Chordata</taxon>
        <taxon>Craniata</taxon>
        <taxon>Vertebrata</taxon>
        <taxon>Euteleostomi</taxon>
        <taxon>Mammalia</taxon>
        <taxon>Eutheria</taxon>
        <taxon>Laurasiatheria</taxon>
        <taxon>Carnivora</taxon>
        <taxon>Caniformia</taxon>
        <taxon>Musteloidea</taxon>
        <taxon>Mustelidae</taxon>
        <taxon>Guloninae</taxon>
        <taxon>Gulo</taxon>
    </lineage>
</organism>